<dbReference type="EMBL" id="CDPU01000051">
    <property type="protein sequence ID" value="CEO55400.1"/>
    <property type="molecule type" value="Genomic_DNA"/>
</dbReference>
<keyword evidence="2" id="KW-0472">Membrane</keyword>
<proteinExistence type="predicted"/>
<dbReference type="GO" id="GO:0005886">
    <property type="term" value="C:plasma membrane"/>
    <property type="evidence" value="ECO:0007669"/>
    <property type="project" value="InterPro"/>
</dbReference>
<keyword evidence="2" id="KW-0812">Transmembrane</keyword>
<dbReference type="PANTHER" id="PTHR28019:SF7">
    <property type="entry name" value="SUR7 PROTEIN"/>
    <property type="match status" value="1"/>
</dbReference>
<protein>
    <submittedName>
        <fullName evidence="3">Uncharacterized protein</fullName>
    </submittedName>
</protein>
<feature type="transmembrane region" description="Helical" evidence="2">
    <location>
        <begin position="25"/>
        <end position="50"/>
    </location>
</feature>
<sequence length="345" mass="37760">MFYSPLHFHNCFFKLELPKLIKMKIFIIIAYLAPVFLSITGLILSTLCLYSGNVPGVMEDFALARLNVTMVGQNLTDIDDGPGRSTAPRPQPNPSRPRPGDDDDESPVSSIIKLILGFLNGLSGIYNGSPTNSKADIGLSDWYSFHVMTACRGEFFHSSLPSKTNLNTTNCTHAKLGFRFNLTELMAEDLTKSGINVGLGNYADTDQLQKKLDILNRVLTALAAFYIISIVFCALALLSSSISLFSDNHTISRLGLLSVLFATLSLFAASGMATATAKQSADEVTKLGREVGIESYRGYKFLGLTWGAAVVMFIDIFFEIAQVRRTREELKSTKEPAGEESAEEP</sequence>
<dbReference type="AlphaFoldDB" id="A0A0B7KKP7"/>
<feature type="transmembrane region" description="Helical" evidence="2">
    <location>
        <begin position="254"/>
        <end position="277"/>
    </location>
</feature>
<dbReference type="Pfam" id="PF06687">
    <property type="entry name" value="SUR7"/>
    <property type="match status" value="1"/>
</dbReference>
<dbReference type="InterPro" id="IPR009571">
    <property type="entry name" value="SUR7/Rim9-like_fungi"/>
</dbReference>
<dbReference type="PANTHER" id="PTHR28019">
    <property type="entry name" value="CELL MEMBRANE PROTEIN YLR413W-RELATED"/>
    <property type="match status" value="1"/>
</dbReference>
<feature type="transmembrane region" description="Helical" evidence="2">
    <location>
        <begin position="218"/>
        <end position="242"/>
    </location>
</feature>
<accession>A0A0B7KKP7</accession>
<organism evidence="3">
    <name type="scientific">Bionectria ochroleuca</name>
    <name type="common">Gliocladium roseum</name>
    <dbReference type="NCBI Taxonomy" id="29856"/>
    <lineage>
        <taxon>Eukaryota</taxon>
        <taxon>Fungi</taxon>
        <taxon>Dikarya</taxon>
        <taxon>Ascomycota</taxon>
        <taxon>Pezizomycotina</taxon>
        <taxon>Sordariomycetes</taxon>
        <taxon>Hypocreomycetidae</taxon>
        <taxon>Hypocreales</taxon>
        <taxon>Bionectriaceae</taxon>
        <taxon>Clonostachys</taxon>
    </lineage>
</organism>
<evidence type="ECO:0000256" key="1">
    <source>
        <dbReference type="SAM" id="MobiDB-lite"/>
    </source>
</evidence>
<evidence type="ECO:0000256" key="2">
    <source>
        <dbReference type="SAM" id="Phobius"/>
    </source>
</evidence>
<dbReference type="GO" id="GO:0031505">
    <property type="term" value="P:fungal-type cell wall organization"/>
    <property type="evidence" value="ECO:0007669"/>
    <property type="project" value="TreeGrafter"/>
</dbReference>
<evidence type="ECO:0000313" key="3">
    <source>
        <dbReference type="EMBL" id="CEO55400.1"/>
    </source>
</evidence>
<name>A0A0B7KKP7_BIOOC</name>
<feature type="region of interest" description="Disordered" evidence="1">
    <location>
        <begin position="75"/>
        <end position="107"/>
    </location>
</feature>
<reference evidence="3" key="1">
    <citation type="submission" date="2015-01" db="EMBL/GenBank/DDBJ databases">
        <authorList>
            <person name="Durling Mikael"/>
        </authorList>
    </citation>
    <scope>NUCLEOTIDE SEQUENCE</scope>
</reference>
<dbReference type="GO" id="GO:0051285">
    <property type="term" value="C:cell cortex of cell tip"/>
    <property type="evidence" value="ECO:0007669"/>
    <property type="project" value="TreeGrafter"/>
</dbReference>
<feature type="transmembrane region" description="Helical" evidence="2">
    <location>
        <begin position="298"/>
        <end position="318"/>
    </location>
</feature>
<dbReference type="InterPro" id="IPR052413">
    <property type="entry name" value="SUR7_domain"/>
</dbReference>
<keyword evidence="2" id="KW-1133">Transmembrane helix</keyword>
<gene>
    <name evidence="3" type="ORF">BN869_000011458_1</name>
</gene>